<reference evidence="1 2" key="1">
    <citation type="submission" date="2019-03" db="EMBL/GenBank/DDBJ databases">
        <title>First draft genome of Liparis tanakae, snailfish: a comprehensive survey of snailfish specific genes.</title>
        <authorList>
            <person name="Kim W."/>
            <person name="Song I."/>
            <person name="Jeong J.-H."/>
            <person name="Kim D."/>
            <person name="Kim S."/>
            <person name="Ryu S."/>
            <person name="Song J.Y."/>
            <person name="Lee S.K."/>
        </authorList>
    </citation>
    <scope>NUCLEOTIDE SEQUENCE [LARGE SCALE GENOMIC DNA]</scope>
    <source>
        <tissue evidence="1">Muscle</tissue>
    </source>
</reference>
<dbReference type="Proteomes" id="UP000314294">
    <property type="component" value="Unassembled WGS sequence"/>
</dbReference>
<accession>A0A4Z2HIU1</accession>
<comment type="caution">
    <text evidence="1">The sequence shown here is derived from an EMBL/GenBank/DDBJ whole genome shotgun (WGS) entry which is preliminary data.</text>
</comment>
<dbReference type="AlphaFoldDB" id="A0A4Z2HIU1"/>
<organism evidence="1 2">
    <name type="scientific">Liparis tanakae</name>
    <name type="common">Tanaka's snailfish</name>
    <dbReference type="NCBI Taxonomy" id="230148"/>
    <lineage>
        <taxon>Eukaryota</taxon>
        <taxon>Metazoa</taxon>
        <taxon>Chordata</taxon>
        <taxon>Craniata</taxon>
        <taxon>Vertebrata</taxon>
        <taxon>Euteleostomi</taxon>
        <taxon>Actinopterygii</taxon>
        <taxon>Neopterygii</taxon>
        <taxon>Teleostei</taxon>
        <taxon>Neoteleostei</taxon>
        <taxon>Acanthomorphata</taxon>
        <taxon>Eupercaria</taxon>
        <taxon>Perciformes</taxon>
        <taxon>Cottioidei</taxon>
        <taxon>Cottales</taxon>
        <taxon>Liparidae</taxon>
        <taxon>Liparis</taxon>
    </lineage>
</organism>
<sequence>MECGNRFNRLPPRLHKPAFYISIDQGERTRRRERIVVSRGKRRQPVERPSGLYRVQVDEGQEGEGRACYAEPLADNETARRTPFITRHK</sequence>
<evidence type="ECO:0000313" key="2">
    <source>
        <dbReference type="Proteomes" id="UP000314294"/>
    </source>
</evidence>
<gene>
    <name evidence="1" type="ORF">EYF80_024279</name>
</gene>
<proteinExistence type="predicted"/>
<protein>
    <submittedName>
        <fullName evidence="1">Uncharacterized protein</fullName>
    </submittedName>
</protein>
<name>A0A4Z2HIU1_9TELE</name>
<evidence type="ECO:0000313" key="1">
    <source>
        <dbReference type="EMBL" id="TNN65460.1"/>
    </source>
</evidence>
<dbReference type="EMBL" id="SRLO01000234">
    <property type="protein sequence ID" value="TNN65460.1"/>
    <property type="molecule type" value="Genomic_DNA"/>
</dbReference>
<keyword evidence="2" id="KW-1185">Reference proteome</keyword>